<organism evidence="1 2">
    <name type="scientific">Trichuris muris</name>
    <name type="common">Mouse whipworm</name>
    <dbReference type="NCBI Taxonomy" id="70415"/>
    <lineage>
        <taxon>Eukaryota</taxon>
        <taxon>Metazoa</taxon>
        <taxon>Ecdysozoa</taxon>
        <taxon>Nematoda</taxon>
        <taxon>Enoplea</taxon>
        <taxon>Dorylaimia</taxon>
        <taxon>Trichinellida</taxon>
        <taxon>Trichuridae</taxon>
        <taxon>Trichuris</taxon>
    </lineage>
</organism>
<dbReference type="CDD" id="cd01763">
    <property type="entry name" value="Ubl_SUMO_like"/>
    <property type="match status" value="1"/>
</dbReference>
<accession>A0A5S6QJZ8</accession>
<evidence type="ECO:0000313" key="1">
    <source>
        <dbReference type="Proteomes" id="UP000046395"/>
    </source>
</evidence>
<evidence type="ECO:0000313" key="2">
    <source>
        <dbReference type="WBParaSite" id="TMUE_2000007505.1"/>
    </source>
</evidence>
<reference evidence="2" key="1">
    <citation type="submission" date="2019-12" db="UniProtKB">
        <authorList>
            <consortium name="WormBaseParasite"/>
        </authorList>
    </citation>
    <scope>IDENTIFICATION</scope>
</reference>
<dbReference type="Proteomes" id="UP000046395">
    <property type="component" value="Unassembled WGS sequence"/>
</dbReference>
<name>A0A5S6QJZ8_TRIMR</name>
<dbReference type="Gene3D" id="3.10.20.90">
    <property type="entry name" value="Phosphatidylinositol 3-kinase Catalytic Subunit, Chain A, domain 1"/>
    <property type="match status" value="1"/>
</dbReference>
<proteinExistence type="predicted"/>
<keyword evidence="1" id="KW-1185">Reference proteome</keyword>
<sequence length="91" mass="10261">MDMMENGKGAPRERRYTIRIKNPKSGVKLRFIVSARTPMWKVFNAASGAFNCPCGIRFMYKSRRIRAVETPESLALAHEAVFIAVEIGASR</sequence>
<protein>
    <submittedName>
        <fullName evidence="2">Rad60/SUMO-like domain-containing protein</fullName>
    </submittedName>
</protein>
<dbReference type="AlphaFoldDB" id="A0A5S6QJZ8"/>
<dbReference type="WBParaSite" id="TMUE_2000007505.1">
    <property type="protein sequence ID" value="TMUE_2000007505.1"/>
    <property type="gene ID" value="WBGene00291206"/>
</dbReference>